<evidence type="ECO:0000256" key="1">
    <source>
        <dbReference type="SAM" id="MobiDB-lite"/>
    </source>
</evidence>
<proteinExistence type="predicted"/>
<keyword evidence="3" id="KW-1185">Reference proteome</keyword>
<dbReference type="Pfam" id="PF20129">
    <property type="entry name" value="DUF6519"/>
    <property type="match status" value="2"/>
</dbReference>
<reference evidence="2 3" key="1">
    <citation type="submission" date="2019-07" db="EMBL/GenBank/DDBJ databases">
        <authorList>
            <person name="Cremers G."/>
        </authorList>
    </citation>
    <scope>NUCLEOTIDE SEQUENCE [LARGE SCALE GENOMIC DNA]</scope>
</reference>
<dbReference type="EMBL" id="CABIKM010000003">
    <property type="protein sequence ID" value="VUZ83917.1"/>
    <property type="molecule type" value="Genomic_DNA"/>
</dbReference>
<sequence>MKGDFSRDTFDKAKHFSRVLMQQGRVQLDADWNEQTAILLHYLQSLAADLIGPHGGVGDSFEIKTLEGSNDFKITKGHYYVDGILCENEGTTVNGDFQYFSQPNYPLDTNKDKLTEGKWLVYLDVWERHLTHAEVESPDDSVISIREVALGGPDTATRAQIVWQAKLKLLNATDNSDFKNEYLTFLDALGEEKKPGTGSLRVRAKKTEDSKDPCLTAPESRYRGPENQLYRVEIHKHGSAGTATFKWSRENGSVIFPIRTLDGNDAILEYLGRDKRLGLQKDDWVEIVDDHIVLRGDAGQLARVDDIDIIELRVTLKPSAGANLPDYQKNDARHPLLRRWDRWERKEAEMPIKEGTTDNDWIELEDGIRIQFEPGGTYCTGDYWLIPARTATGDVEWPGPADKPAALPPHGVIHHYAPLAIISIENGNVTVTKLRRTLNQIWS</sequence>
<evidence type="ECO:0000313" key="2">
    <source>
        <dbReference type="EMBL" id="VUZ83917.1"/>
    </source>
</evidence>
<protein>
    <submittedName>
        <fullName evidence="2">Uncharacterized protein</fullName>
    </submittedName>
</protein>
<feature type="region of interest" description="Disordered" evidence="1">
    <location>
        <begin position="196"/>
        <end position="220"/>
    </location>
</feature>
<accession>A0A564ZGB0</accession>
<evidence type="ECO:0000313" key="3">
    <source>
        <dbReference type="Proteomes" id="UP000334340"/>
    </source>
</evidence>
<dbReference type="Proteomes" id="UP000334340">
    <property type="component" value="Unassembled WGS sequence"/>
</dbReference>
<organism evidence="2 3">
    <name type="scientific">Candidatus Methylomirabilis lanthanidiphila</name>
    <dbReference type="NCBI Taxonomy" id="2211376"/>
    <lineage>
        <taxon>Bacteria</taxon>
        <taxon>Candidatus Methylomirabilota</taxon>
        <taxon>Candidatus Methylomirabilia</taxon>
        <taxon>Candidatus Methylomirabilales</taxon>
        <taxon>Candidatus Methylomirabilaceae</taxon>
        <taxon>Candidatus Methylomirabilis</taxon>
    </lineage>
</organism>
<gene>
    <name evidence="2" type="ORF">MELA_00275</name>
</gene>
<name>A0A564ZGB0_9BACT</name>
<dbReference type="AlphaFoldDB" id="A0A564ZGB0"/>
<dbReference type="InterPro" id="IPR045392">
    <property type="entry name" value="DUF6519"/>
</dbReference>